<keyword evidence="2" id="KW-0614">Plasmid</keyword>
<geneLocation type="plasmid" evidence="2">
    <name>2</name>
</geneLocation>
<gene>
    <name evidence="2" type="ORF">NCTC10113_01028</name>
</gene>
<organism evidence="2">
    <name type="scientific">Metamycoplasma salivarium</name>
    <name type="common">Mycoplasma salivarium</name>
    <dbReference type="NCBI Taxonomy" id="2124"/>
    <lineage>
        <taxon>Bacteria</taxon>
        <taxon>Bacillati</taxon>
        <taxon>Mycoplasmatota</taxon>
        <taxon>Mycoplasmoidales</taxon>
        <taxon>Metamycoplasmataceae</taxon>
        <taxon>Metamycoplasma</taxon>
    </lineage>
</organism>
<protein>
    <submittedName>
        <fullName evidence="2">Uncharacterized protein</fullName>
    </submittedName>
</protein>
<evidence type="ECO:0000256" key="1">
    <source>
        <dbReference type="SAM" id="SignalP"/>
    </source>
</evidence>
<keyword evidence="1" id="KW-0732">Signal</keyword>
<sequence>MKLKKSKIILLAGAITIATSPITIISLSCNDKKYNETAINYSTKDITFPTEDKTKNIDSILDDADINMFYAPGVQPFYETIRLAMLAKKQVMYYYSPEVHGMDFHNIIQKDTFEDFLQNQRKNEGKTEEEKAEIDALQKASHVISIPGKFFSSTVWDHVANAIKEGIKKYPNKKINVWVNSYHVLNKVWYQLAELNNVNMIALNDASSMLKNYHNDFEKAVKYYINQDTHKLAKMPITYSWSTCSYILMPNIMEKFHAFYNDLDEVLYFQKLGLNIKPYSYDKGYEIKNALFTARDKNNKRLSVEWWSKITGQDWKKEVKKVKDQKAKNGKKSLIYLGSSAEFVDVEKNHLLSLVNKYGKTHNIFYKGHPGIVHLEKWFEQEVNGKKELSYYDVFLKKQNEISIDENEQITTLFNQISSEELTTNHKDDPYFEKFDKWASAIRHTTALQKMLETNKIEDLALAGDSPEKLGKQNDIIAGDDEDKTTSAWIEFKKFVGYNG</sequence>
<accession>A0A448ZY17</accession>
<feature type="chain" id="PRO_5019269998" evidence="1">
    <location>
        <begin position="21"/>
        <end position="500"/>
    </location>
</feature>
<evidence type="ECO:0000313" key="2">
    <source>
        <dbReference type="EMBL" id="VEU56142.1"/>
    </source>
</evidence>
<proteinExistence type="predicted"/>
<name>A0A448ZY17_METSV</name>
<dbReference type="AlphaFoldDB" id="A0A448ZY17"/>
<feature type="signal peptide" evidence="1">
    <location>
        <begin position="1"/>
        <end position="20"/>
    </location>
</feature>
<dbReference type="PROSITE" id="PS51257">
    <property type="entry name" value="PROKAR_LIPOPROTEIN"/>
    <property type="match status" value="1"/>
</dbReference>
<dbReference type="RefSeq" id="WP_024544015.1">
    <property type="nucleotide sequence ID" value="NZ_LR214938.2"/>
</dbReference>
<dbReference type="EMBL" id="LR214939">
    <property type="protein sequence ID" value="VEU56142.1"/>
    <property type="molecule type" value="Genomic_DNA"/>
</dbReference>
<reference evidence="2" key="1">
    <citation type="submission" date="2019-01" db="EMBL/GenBank/DDBJ databases">
        <authorList>
            <consortium name="Pathogen Informatics"/>
        </authorList>
    </citation>
    <scope>NUCLEOTIDE SEQUENCE [LARGE SCALE GENOMIC DNA]</scope>
    <source>
        <strain evidence="2">NCTC10113</strain>
    </source>
</reference>